<dbReference type="OrthoDB" id="360540at2759"/>
<name>A0A8B7ZL02_ACAPL</name>
<evidence type="ECO:0000256" key="1">
    <source>
        <dbReference type="ARBA" id="ARBA00011047"/>
    </source>
</evidence>
<dbReference type="KEGG" id="aplc:110986442"/>
<feature type="compositionally biased region" description="Polar residues" evidence="2">
    <location>
        <begin position="316"/>
        <end position="333"/>
    </location>
</feature>
<dbReference type="GO" id="GO:0005737">
    <property type="term" value="C:cytoplasm"/>
    <property type="evidence" value="ECO:0007669"/>
    <property type="project" value="TreeGrafter"/>
</dbReference>
<dbReference type="RefSeq" id="XP_022103990.1">
    <property type="nucleotide sequence ID" value="XM_022248298.1"/>
</dbReference>
<evidence type="ECO:0000313" key="3">
    <source>
        <dbReference type="Proteomes" id="UP000694845"/>
    </source>
</evidence>
<protein>
    <submittedName>
        <fullName evidence="4 5">Cell division cycle protein 123 homolog</fullName>
    </submittedName>
</protein>
<dbReference type="AlphaFoldDB" id="A0A8B7ZL02"/>
<dbReference type="CTD" id="8872"/>
<feature type="region of interest" description="Disordered" evidence="2">
    <location>
        <begin position="315"/>
        <end position="340"/>
    </location>
</feature>
<dbReference type="RefSeq" id="XP_022103992.1">
    <property type="nucleotide sequence ID" value="XM_022248300.1"/>
</dbReference>
<gene>
    <name evidence="4 5 6" type="primary">LOC110986442</name>
</gene>
<evidence type="ECO:0000313" key="4">
    <source>
        <dbReference type="RefSeq" id="XP_022103990.1"/>
    </source>
</evidence>
<evidence type="ECO:0000313" key="6">
    <source>
        <dbReference type="RefSeq" id="XP_022103992.1"/>
    </source>
</evidence>
<feature type="region of interest" description="Disordered" evidence="2">
    <location>
        <begin position="49"/>
        <end position="70"/>
    </location>
</feature>
<comment type="similarity">
    <text evidence="1">Belongs to the CDC123 family.</text>
</comment>
<dbReference type="Proteomes" id="UP000694845">
    <property type="component" value="Unplaced"/>
</dbReference>
<keyword evidence="4 5" id="KW-0132">Cell division</keyword>
<dbReference type="RefSeq" id="XP_022103991.1">
    <property type="nucleotide sequence ID" value="XM_022248299.1"/>
</dbReference>
<evidence type="ECO:0000256" key="2">
    <source>
        <dbReference type="SAM" id="MobiDB-lite"/>
    </source>
</evidence>
<accession>A0A8B7ZL02</accession>
<dbReference type="GO" id="GO:0051301">
    <property type="term" value="P:cell division"/>
    <property type="evidence" value="ECO:0007669"/>
    <property type="project" value="UniProtKB-KW"/>
</dbReference>
<dbReference type="PANTHER" id="PTHR15323">
    <property type="entry name" value="D123 PROTEIN"/>
    <property type="match status" value="1"/>
</dbReference>
<keyword evidence="3" id="KW-1185">Reference proteome</keyword>
<keyword evidence="4 5" id="KW-0131">Cell cycle</keyword>
<dbReference type="PANTHER" id="PTHR15323:SF6">
    <property type="entry name" value="CELL DIVISION CYCLE PROTEIN 123 HOMOLOG"/>
    <property type="match status" value="1"/>
</dbReference>
<dbReference type="GeneID" id="110986442"/>
<evidence type="ECO:0000313" key="5">
    <source>
        <dbReference type="RefSeq" id="XP_022103991.1"/>
    </source>
</evidence>
<dbReference type="OMA" id="TFPDPNF"/>
<proteinExistence type="inferred from homology"/>
<dbReference type="InterPro" id="IPR009772">
    <property type="entry name" value="CDC123"/>
</dbReference>
<reference evidence="4 5" key="1">
    <citation type="submission" date="2025-04" db="UniProtKB">
        <authorList>
            <consortium name="RefSeq"/>
        </authorList>
    </citation>
    <scope>IDENTIFICATION</scope>
</reference>
<organism evidence="3 5">
    <name type="scientific">Acanthaster planci</name>
    <name type="common">Crown-of-thorns starfish</name>
    <dbReference type="NCBI Taxonomy" id="133434"/>
    <lineage>
        <taxon>Eukaryota</taxon>
        <taxon>Metazoa</taxon>
        <taxon>Echinodermata</taxon>
        <taxon>Eleutherozoa</taxon>
        <taxon>Asterozoa</taxon>
        <taxon>Asteroidea</taxon>
        <taxon>Valvatacea</taxon>
        <taxon>Valvatida</taxon>
        <taxon>Acanthasteridae</taxon>
        <taxon>Acanthaster</taxon>
    </lineage>
</organism>
<dbReference type="Pfam" id="PF07065">
    <property type="entry name" value="D123"/>
    <property type="match status" value="1"/>
</dbReference>
<sequence length="340" mass="39177">MKKQQVLDCSFSSWYPIFKHITIDSHVIPLSKDFLEYLDADGIYLPASPNDEPSNIIEEEEEDGNPSKIPSFPGLEESIRAAIQDLGGRVFPKLNWSAPRDASWIACGNTLQCTCVNDIFLLLKSSDFITHDLTEPFKHCTDCEQGPQDTQYELVLRRWCDISEATEFRVFVKNDDIIGISQRDHTNYFPDLGPSAEQIHEEIEDFHDRHIAGNFLDHDYVYDVYRQDKRKFLLIDFNPFGETTDSLLFSWAELNDLDVASTDSQSWETFRYVRSAAGIQPSQFLSYRYPVDVLHLTTGVDADRLVDFLRTEMQKPYQQEPTTSTQDDSNSVQFEDLPEK</sequence>